<evidence type="ECO:0000313" key="1">
    <source>
        <dbReference type="EMBL" id="MBX41594.1"/>
    </source>
</evidence>
<accession>A0A2P2NGL1</accession>
<sequence>MERDRQYVCGTRICWHNKNETKHKREKNFGQSQKLLRKMKDMREQAFIRIALD</sequence>
<reference evidence="1" key="1">
    <citation type="submission" date="2018-02" db="EMBL/GenBank/DDBJ databases">
        <title>Rhizophora mucronata_Transcriptome.</title>
        <authorList>
            <person name="Meera S.P."/>
            <person name="Sreeshan A."/>
            <person name="Augustine A."/>
        </authorList>
    </citation>
    <scope>NUCLEOTIDE SEQUENCE</scope>
    <source>
        <tissue evidence="1">Leaf</tissue>
    </source>
</reference>
<protein>
    <submittedName>
        <fullName evidence="1">Uncharacterized protein</fullName>
    </submittedName>
</protein>
<organism evidence="1">
    <name type="scientific">Rhizophora mucronata</name>
    <name type="common">Asiatic mangrove</name>
    <dbReference type="NCBI Taxonomy" id="61149"/>
    <lineage>
        <taxon>Eukaryota</taxon>
        <taxon>Viridiplantae</taxon>
        <taxon>Streptophyta</taxon>
        <taxon>Embryophyta</taxon>
        <taxon>Tracheophyta</taxon>
        <taxon>Spermatophyta</taxon>
        <taxon>Magnoliopsida</taxon>
        <taxon>eudicotyledons</taxon>
        <taxon>Gunneridae</taxon>
        <taxon>Pentapetalae</taxon>
        <taxon>rosids</taxon>
        <taxon>fabids</taxon>
        <taxon>Malpighiales</taxon>
        <taxon>Rhizophoraceae</taxon>
        <taxon>Rhizophora</taxon>
    </lineage>
</organism>
<dbReference type="EMBL" id="GGEC01061110">
    <property type="protein sequence ID" value="MBX41594.1"/>
    <property type="molecule type" value="Transcribed_RNA"/>
</dbReference>
<dbReference type="AlphaFoldDB" id="A0A2P2NGL1"/>
<name>A0A2P2NGL1_RHIMU</name>
<proteinExistence type="predicted"/>